<evidence type="ECO:0000256" key="1">
    <source>
        <dbReference type="SAM" id="MobiDB-lite"/>
    </source>
</evidence>
<dbReference type="EMBL" id="JAVRJZ010000014">
    <property type="protein sequence ID" value="KAK2713345.1"/>
    <property type="molecule type" value="Genomic_DNA"/>
</dbReference>
<accession>A0AA88HPP6</accession>
<evidence type="ECO:0000313" key="5">
    <source>
        <dbReference type="EMBL" id="KAK2713345.1"/>
    </source>
</evidence>
<dbReference type="Pfam" id="PF01683">
    <property type="entry name" value="EB"/>
    <property type="match status" value="1"/>
</dbReference>
<evidence type="ECO:0000256" key="3">
    <source>
        <dbReference type="SAM" id="SignalP"/>
    </source>
</evidence>
<evidence type="ECO:0000313" key="6">
    <source>
        <dbReference type="Proteomes" id="UP001187531"/>
    </source>
</evidence>
<feature type="domain" description="EB" evidence="4">
    <location>
        <begin position="99"/>
        <end position="143"/>
    </location>
</feature>
<evidence type="ECO:0000256" key="2">
    <source>
        <dbReference type="SAM" id="Phobius"/>
    </source>
</evidence>
<dbReference type="PANTHER" id="PTHR39069:SF8">
    <property type="entry name" value="FI17111P1"/>
    <property type="match status" value="1"/>
</dbReference>
<reference evidence="5" key="1">
    <citation type="submission" date="2023-07" db="EMBL/GenBank/DDBJ databases">
        <title>Chromosome-level genome assembly of Artemia franciscana.</title>
        <authorList>
            <person name="Jo E."/>
        </authorList>
    </citation>
    <scope>NUCLEOTIDE SEQUENCE</scope>
    <source>
        <tissue evidence="5">Whole body</tissue>
    </source>
</reference>
<comment type="caution">
    <text evidence="5">The sequence shown here is derived from an EMBL/GenBank/DDBJ whole genome shotgun (WGS) entry which is preliminary data.</text>
</comment>
<sequence length="265" mass="29306">MWRTLCFYLFFVAAFISTSVALSADHWGNYDRRSNRTHRAKRSGQSAEAHLLPSTISPGRLGDPCDSEEECGGIMNSFCDMDTGSCTCLETHPVRGITMCGKEVQLNDFCQFGGQCRALNTHSECRGGRCTCKPGYNTRNGWCVEYQNAAPGSHVDPIMIGVLVAMAVMFIIICVVLRLFSKARFRDNRTIFNTPNPRLMNASLLKEPMKAERKGSLRPESRMPSMTSLQSQCGSIGPRRKNSPDSRVNGANSAAEMKRSEATDV</sequence>
<dbReference type="PANTHER" id="PTHR39069">
    <property type="entry name" value="ECDYSONE-INDUCIBLE GENE E1, ISOFORM A"/>
    <property type="match status" value="1"/>
</dbReference>
<protein>
    <recommendedName>
        <fullName evidence="4">EB domain-containing protein</fullName>
    </recommendedName>
</protein>
<gene>
    <name evidence="5" type="ORF">QYM36_009270</name>
</gene>
<organism evidence="5 6">
    <name type="scientific">Artemia franciscana</name>
    <name type="common">Brine shrimp</name>
    <name type="synonym">Artemia sanfranciscana</name>
    <dbReference type="NCBI Taxonomy" id="6661"/>
    <lineage>
        <taxon>Eukaryota</taxon>
        <taxon>Metazoa</taxon>
        <taxon>Ecdysozoa</taxon>
        <taxon>Arthropoda</taxon>
        <taxon>Crustacea</taxon>
        <taxon>Branchiopoda</taxon>
        <taxon>Anostraca</taxon>
        <taxon>Artemiidae</taxon>
        <taxon>Artemia</taxon>
    </lineage>
</organism>
<feature type="compositionally biased region" description="Polar residues" evidence="1">
    <location>
        <begin position="224"/>
        <end position="234"/>
    </location>
</feature>
<feature type="transmembrane region" description="Helical" evidence="2">
    <location>
        <begin position="158"/>
        <end position="180"/>
    </location>
</feature>
<keyword evidence="3" id="KW-0732">Signal</keyword>
<dbReference type="Proteomes" id="UP001187531">
    <property type="component" value="Unassembled WGS sequence"/>
</dbReference>
<feature type="compositionally biased region" description="Basic and acidic residues" evidence="1">
    <location>
        <begin position="256"/>
        <end position="265"/>
    </location>
</feature>
<feature type="chain" id="PRO_5041667238" description="EB domain-containing protein" evidence="3">
    <location>
        <begin position="22"/>
        <end position="265"/>
    </location>
</feature>
<dbReference type="InterPro" id="IPR006149">
    <property type="entry name" value="EB_dom"/>
</dbReference>
<dbReference type="AlphaFoldDB" id="A0AA88HPP6"/>
<keyword evidence="6" id="KW-1185">Reference proteome</keyword>
<feature type="compositionally biased region" description="Basic and acidic residues" evidence="1">
    <location>
        <begin position="209"/>
        <end position="221"/>
    </location>
</feature>
<keyword evidence="2" id="KW-0812">Transmembrane</keyword>
<evidence type="ECO:0000259" key="4">
    <source>
        <dbReference type="Pfam" id="PF01683"/>
    </source>
</evidence>
<keyword evidence="2" id="KW-0472">Membrane</keyword>
<proteinExistence type="predicted"/>
<feature type="region of interest" description="Disordered" evidence="1">
    <location>
        <begin position="37"/>
        <end position="62"/>
    </location>
</feature>
<feature type="signal peptide" evidence="3">
    <location>
        <begin position="1"/>
        <end position="21"/>
    </location>
</feature>
<feature type="region of interest" description="Disordered" evidence="1">
    <location>
        <begin position="209"/>
        <end position="265"/>
    </location>
</feature>
<keyword evidence="2" id="KW-1133">Transmembrane helix</keyword>
<name>A0AA88HPP6_ARTSF</name>